<organism evidence="2 3">
    <name type="scientific">Streptomyces lavendulae subsp. lavendulae</name>
    <dbReference type="NCBI Taxonomy" id="58340"/>
    <lineage>
        <taxon>Bacteria</taxon>
        <taxon>Bacillati</taxon>
        <taxon>Actinomycetota</taxon>
        <taxon>Actinomycetes</taxon>
        <taxon>Kitasatosporales</taxon>
        <taxon>Streptomycetaceae</taxon>
        <taxon>Streptomyces</taxon>
    </lineage>
</organism>
<proteinExistence type="predicted"/>
<feature type="compositionally biased region" description="Low complexity" evidence="1">
    <location>
        <begin position="111"/>
        <end position="137"/>
    </location>
</feature>
<accession>A0A2K8P745</accession>
<evidence type="ECO:0000313" key="2">
    <source>
        <dbReference type="EMBL" id="ATZ22572.1"/>
    </source>
</evidence>
<evidence type="ECO:0000256" key="1">
    <source>
        <dbReference type="SAM" id="MobiDB-lite"/>
    </source>
</evidence>
<evidence type="ECO:0000313" key="3">
    <source>
        <dbReference type="Proteomes" id="UP000231791"/>
    </source>
</evidence>
<dbReference type="GeneID" id="49389073"/>
<feature type="region of interest" description="Disordered" evidence="1">
    <location>
        <begin position="63"/>
        <end position="191"/>
    </location>
</feature>
<feature type="compositionally biased region" description="Basic and acidic residues" evidence="1">
    <location>
        <begin position="243"/>
        <end position="252"/>
    </location>
</feature>
<reference evidence="2 3" key="1">
    <citation type="submission" date="2017-11" db="EMBL/GenBank/DDBJ databases">
        <title>Complete genome sequence of Streptomyces lavendulae subsp. lavendulae CCM 3239 (formerly 'Streptomyces aureofaciens CCM 3239'), the producer of the angucycline-type antibiotic auricin.</title>
        <authorList>
            <person name="Busche T."/>
            <person name="Novakova R."/>
            <person name="Al'Dilaimi A."/>
            <person name="Homerova D."/>
            <person name="Feckova L."/>
            <person name="Rezuchova B."/>
            <person name="Mingyar E."/>
            <person name="Csolleiova D."/>
            <person name="Bekeova C."/>
            <person name="Winkler A."/>
            <person name="Sevcikova B."/>
            <person name="Kalinowski J."/>
            <person name="Kormanec J."/>
            <person name="Ruckert C."/>
        </authorList>
    </citation>
    <scope>NUCLEOTIDE SEQUENCE [LARGE SCALE GENOMIC DNA]</scope>
    <source>
        <strain evidence="2 3">CCM 3239</strain>
    </source>
</reference>
<feature type="compositionally biased region" description="Low complexity" evidence="1">
    <location>
        <begin position="153"/>
        <end position="178"/>
    </location>
</feature>
<dbReference type="AlphaFoldDB" id="A0A2K8P745"/>
<protein>
    <submittedName>
        <fullName evidence="2">Uncharacterized protein</fullName>
    </submittedName>
</protein>
<dbReference type="KEGG" id="slx:SLAV_03315"/>
<feature type="region of interest" description="Disordered" evidence="1">
    <location>
        <begin position="243"/>
        <end position="296"/>
    </location>
</feature>
<dbReference type="Proteomes" id="UP000231791">
    <property type="component" value="Chromosome"/>
</dbReference>
<feature type="compositionally biased region" description="Low complexity" evidence="1">
    <location>
        <begin position="86"/>
        <end position="104"/>
    </location>
</feature>
<dbReference type="OrthoDB" id="4248306at2"/>
<keyword evidence="3" id="KW-1185">Reference proteome</keyword>
<name>A0A2K8P745_STRLA</name>
<dbReference type="EMBL" id="CP024985">
    <property type="protein sequence ID" value="ATZ22572.1"/>
    <property type="molecule type" value="Genomic_DNA"/>
</dbReference>
<feature type="compositionally biased region" description="Pro residues" evidence="1">
    <location>
        <begin position="262"/>
        <end position="274"/>
    </location>
</feature>
<feature type="compositionally biased region" description="Low complexity" evidence="1">
    <location>
        <begin position="275"/>
        <end position="296"/>
    </location>
</feature>
<dbReference type="RefSeq" id="WP_030229160.1">
    <property type="nucleotide sequence ID" value="NZ_CP024985.1"/>
</dbReference>
<gene>
    <name evidence="2" type="ORF">SLAV_03315</name>
</gene>
<sequence length="296" mass="30213">MANESDTTPIHNVYAQRFAADLETNRKEQELVSVQITELEVRLAQLKSDENWLLGIQGTLPSEAEKERAAAAPATAPADDTRDAPEAPVTPAASATGPASGGVPKPRQARKATGTTSRARTATPAKKASSAAPAGTKADVKAESKAGAKTSPKAVTKARATTRKSAAPKPPVAATVPEPKADKAGKTGRAAEPPLRELVLALLVGAAEPRLVSEVASALIEAHPGRPTSTQVVRNALEALAKKGSIEKEHKQGSVMYTAPRPAAPEPAPAPAPAPAAAAEPVAEPVAAPETVAAEV</sequence>